<keyword evidence="2" id="KW-0378">Hydrolase</keyword>
<evidence type="ECO:0000256" key="3">
    <source>
        <dbReference type="ARBA" id="ARBA00023295"/>
    </source>
</evidence>
<dbReference type="PANTHER" id="PTHR31297:SF17">
    <property type="entry name" value="ENDOGLUCANASE"/>
    <property type="match status" value="1"/>
</dbReference>
<dbReference type="SUPFAM" id="SSF49785">
    <property type="entry name" value="Galactose-binding domain-like"/>
    <property type="match status" value="1"/>
</dbReference>
<dbReference type="EMBL" id="JBHSYQ010000015">
    <property type="protein sequence ID" value="MFC6999494.1"/>
    <property type="molecule type" value="Genomic_DNA"/>
</dbReference>
<sequence>MPALQLNQKPAIFWHLLFIWLVLPFTATPLFAQEVPFNKGVNLTNWFQANEVRQIHFTKYTKKDFENIKSLGADVIRLPINLHAFTRGAPEHVIDPLLFTFLDEAVNWAEDLDLHLILDNHSFDPIVSTRPEVEQILEKVWAQMAQHYKDRSDRIYYEILNEPHGISDAQWNAIQGRIIEVIRKQDTKHYIIVGASNYNSYHNLAQLPVYHYPKLIYTFHFYDPFLFTHQGASWVEPSLVPLANMPFPYRVQDMPALPNSLRGTWMENAYNNYQQDGTVAKVKQLIDIAAHFKETRNVPVFCGEFGVFQPNSRSEDRVFWYQTVRTYLEQKGIAWTSWDYHHEFGLFKQNGANFFEQDLNTPLLQALGFNIPPQAPYVKQPLTKGFAIYSDYLGQNIVNASYGTGSYDFYADQKPNNGRYSLSWTNAAQYNSLSFNFQPDIDLSLLRQNGFALDFIFRATSPSTSFDIRFIDTKTTDPDDHPWRAGLTLNEQIVPFDGRWHHVRLPLTSFYEQGSWDNAWFAPDGKFDWTNIDRLEITAEQGPLGQTKLWFDNIYVSDQDTAKIYEHSVYDGKVTGIFTPNEKEEIKVYPNPAAEIITINVTSPGTTMVDLINNLGVSVQQATFQSRVQLSTSTLPSGVYVVQVTNSKGQRTMNKVVILH</sequence>
<dbReference type="InterPro" id="IPR026444">
    <property type="entry name" value="Secre_tail"/>
</dbReference>
<keyword evidence="7" id="KW-1185">Reference proteome</keyword>
<evidence type="ECO:0000259" key="5">
    <source>
        <dbReference type="Pfam" id="PF18962"/>
    </source>
</evidence>
<evidence type="ECO:0000256" key="2">
    <source>
        <dbReference type="ARBA" id="ARBA00022801"/>
    </source>
</evidence>
<evidence type="ECO:0000313" key="7">
    <source>
        <dbReference type="Proteomes" id="UP001596405"/>
    </source>
</evidence>
<dbReference type="Pfam" id="PF00150">
    <property type="entry name" value="Cellulase"/>
    <property type="match status" value="1"/>
</dbReference>
<dbReference type="PANTHER" id="PTHR31297">
    <property type="entry name" value="GLUCAN ENDO-1,6-BETA-GLUCOSIDASE B"/>
    <property type="match status" value="1"/>
</dbReference>
<dbReference type="SUPFAM" id="SSF51445">
    <property type="entry name" value="(Trans)glycosidases"/>
    <property type="match status" value="1"/>
</dbReference>
<dbReference type="InterPro" id="IPR017853">
    <property type="entry name" value="GH"/>
</dbReference>
<name>A0ABW2DS34_9BACT</name>
<dbReference type="InterPro" id="IPR050386">
    <property type="entry name" value="Glycosyl_hydrolase_5"/>
</dbReference>
<dbReference type="PROSITE" id="PS00659">
    <property type="entry name" value="GLYCOSYL_HYDROL_F5"/>
    <property type="match status" value="1"/>
</dbReference>
<reference evidence="7" key="1">
    <citation type="journal article" date="2019" name="Int. J. Syst. Evol. Microbiol.">
        <title>The Global Catalogue of Microorganisms (GCM) 10K type strain sequencing project: providing services to taxonomists for standard genome sequencing and annotation.</title>
        <authorList>
            <consortium name="The Broad Institute Genomics Platform"/>
            <consortium name="The Broad Institute Genome Sequencing Center for Infectious Disease"/>
            <person name="Wu L."/>
            <person name="Ma J."/>
        </authorList>
    </citation>
    <scope>NUCLEOTIDE SEQUENCE [LARGE SCALE GENOMIC DNA]</scope>
    <source>
        <strain evidence="7">CGMCC 4.7393</strain>
    </source>
</reference>
<dbReference type="InterPro" id="IPR008979">
    <property type="entry name" value="Galactose-bd-like_sf"/>
</dbReference>
<dbReference type="NCBIfam" id="TIGR04183">
    <property type="entry name" value="Por_Secre_tail"/>
    <property type="match status" value="1"/>
</dbReference>
<evidence type="ECO:0000256" key="1">
    <source>
        <dbReference type="ARBA" id="ARBA00022729"/>
    </source>
</evidence>
<dbReference type="InterPro" id="IPR018087">
    <property type="entry name" value="Glyco_hydro_5_CS"/>
</dbReference>
<comment type="caution">
    <text evidence="6">The sequence shown here is derived from an EMBL/GenBank/DDBJ whole genome shotgun (WGS) entry which is preliminary data.</text>
</comment>
<proteinExistence type="predicted"/>
<protein>
    <submittedName>
        <fullName evidence="6">Cellulase family glycosylhydrolase</fullName>
    </submittedName>
</protein>
<keyword evidence="3" id="KW-0326">Glycosidase</keyword>
<evidence type="ECO:0000313" key="6">
    <source>
        <dbReference type="EMBL" id="MFC6999494.1"/>
    </source>
</evidence>
<dbReference type="RefSeq" id="WP_066625903.1">
    <property type="nucleotide sequence ID" value="NZ_JBHSYQ010000015.1"/>
</dbReference>
<dbReference type="Pfam" id="PF18962">
    <property type="entry name" value="Por_Secre_tail"/>
    <property type="match status" value="1"/>
</dbReference>
<accession>A0ABW2DS34</accession>
<dbReference type="InterPro" id="IPR001547">
    <property type="entry name" value="Glyco_hydro_5"/>
</dbReference>
<feature type="domain" description="Secretion system C-terminal sorting" evidence="5">
    <location>
        <begin position="588"/>
        <end position="658"/>
    </location>
</feature>
<feature type="domain" description="Glycoside hydrolase family 5" evidence="4">
    <location>
        <begin position="56"/>
        <end position="341"/>
    </location>
</feature>
<dbReference type="Proteomes" id="UP001596405">
    <property type="component" value="Unassembled WGS sequence"/>
</dbReference>
<dbReference type="Gene3D" id="3.20.20.80">
    <property type="entry name" value="Glycosidases"/>
    <property type="match status" value="1"/>
</dbReference>
<dbReference type="Gene3D" id="2.60.120.430">
    <property type="entry name" value="Galactose-binding lectin"/>
    <property type="match status" value="1"/>
</dbReference>
<gene>
    <name evidence="6" type="ORF">ACFQHR_17800</name>
</gene>
<keyword evidence="1" id="KW-0732">Signal</keyword>
<organism evidence="6 7">
    <name type="scientific">Rufibacter roseus</name>
    <dbReference type="NCBI Taxonomy" id="1567108"/>
    <lineage>
        <taxon>Bacteria</taxon>
        <taxon>Pseudomonadati</taxon>
        <taxon>Bacteroidota</taxon>
        <taxon>Cytophagia</taxon>
        <taxon>Cytophagales</taxon>
        <taxon>Hymenobacteraceae</taxon>
        <taxon>Rufibacter</taxon>
    </lineage>
</organism>
<evidence type="ECO:0000259" key="4">
    <source>
        <dbReference type="Pfam" id="PF00150"/>
    </source>
</evidence>